<accession>F8NAH3</accession>
<sequence>MNQKSLFPAIDVENKHTLFIIGNGFDIAHEIKSQYSDFAEWVRQQGHDRLKQMMETFFSHYRDFWGNIERALGEYDEEEIVDWCSPDEGIDYDHPTRSVAAIEDGPDWLFKPILDEFLEAFNQWVESIDVNEAKAKFDLPAESRYLTFNYTETLENVYSIPQENILHIHGSRLKHDNYIIGHNQPRDPNDAYEDETELVFKQDTWSKVIAWMNELVKDTDGIIKDNQAFFNPLGDITKVVVIGHSFCPVDYPYMIEIVQQTGTNVPWTISYHTKNDEERITDFIAHTGLQNCRMFKLNDIRNHPN</sequence>
<protein>
    <recommendedName>
        <fullName evidence="3">Bacteriophage abortive infection AbiH</fullName>
    </recommendedName>
</protein>
<dbReference type="HOGENOM" id="CLU_045940_0_0_10"/>
<gene>
    <name evidence="1" type="ORF">Premu_2491</name>
</gene>
<dbReference type="OrthoDB" id="5903604at2"/>
<reference evidence="2" key="1">
    <citation type="journal article" date="2011" name="Stand. Genomic Sci.">
        <title>Non-contiguous finished genome sequence of the opportunistic oral pathogen Prevotella multisaccharivorax type strain (PPPA20).</title>
        <authorList>
            <person name="Pati A."/>
            <person name="Gronow S."/>
            <person name="Lu M."/>
            <person name="Lapidus A."/>
            <person name="Nolan M."/>
            <person name="Lucas S."/>
            <person name="Hammon N."/>
            <person name="Deshpande S."/>
            <person name="Cheng J.F."/>
            <person name="Tapia R."/>
            <person name="Han C."/>
            <person name="Goodwin L."/>
            <person name="Pitluck S."/>
            <person name="Liolios K."/>
            <person name="Pagani I."/>
            <person name="Mavromatis K."/>
            <person name="Mikhailova N."/>
            <person name="Huntemann M."/>
            <person name="Chen A."/>
            <person name="Palaniappan K."/>
            <person name="Land M."/>
            <person name="Hauser L."/>
            <person name="Detter J.C."/>
            <person name="Brambilla E.M."/>
            <person name="Rohde M."/>
            <person name="Goker M."/>
            <person name="Woyke T."/>
            <person name="Bristow J."/>
            <person name="Eisen J.A."/>
            <person name="Markowitz V."/>
            <person name="Hugenholtz P."/>
            <person name="Kyrpides N.C."/>
            <person name="Klenk H.P."/>
            <person name="Ivanova N."/>
        </authorList>
    </citation>
    <scope>NUCLEOTIDE SEQUENCE [LARGE SCALE GENOMIC DNA]</scope>
    <source>
        <strain evidence="2">DSM 17128</strain>
    </source>
</reference>
<dbReference type="InterPro" id="IPR025935">
    <property type="entry name" value="AbiH"/>
</dbReference>
<evidence type="ECO:0000313" key="2">
    <source>
        <dbReference type="Proteomes" id="UP000002772"/>
    </source>
</evidence>
<name>F8NAH3_9BACT</name>
<dbReference type="Pfam" id="PF14253">
    <property type="entry name" value="AbiH"/>
    <property type="match status" value="1"/>
</dbReference>
<dbReference type="RefSeq" id="WP_007575691.1">
    <property type="nucleotide sequence ID" value="NZ_BPTS01000002.1"/>
</dbReference>
<keyword evidence="2" id="KW-1185">Reference proteome</keyword>
<evidence type="ECO:0000313" key="1">
    <source>
        <dbReference type="EMBL" id="EGN57853.1"/>
    </source>
</evidence>
<evidence type="ECO:0008006" key="3">
    <source>
        <dbReference type="Google" id="ProtNLM"/>
    </source>
</evidence>
<dbReference type="eggNOG" id="ENOG502ZARP">
    <property type="taxonomic scope" value="Bacteria"/>
</dbReference>
<organism evidence="1 2">
    <name type="scientific">Hallella multisaccharivorax DSM 17128</name>
    <dbReference type="NCBI Taxonomy" id="688246"/>
    <lineage>
        <taxon>Bacteria</taxon>
        <taxon>Pseudomonadati</taxon>
        <taxon>Bacteroidota</taxon>
        <taxon>Bacteroidia</taxon>
        <taxon>Bacteroidales</taxon>
        <taxon>Prevotellaceae</taxon>
        <taxon>Hallella</taxon>
    </lineage>
</organism>
<proteinExistence type="predicted"/>
<dbReference type="Proteomes" id="UP000002772">
    <property type="component" value="Unassembled WGS sequence"/>
</dbReference>
<dbReference type="AlphaFoldDB" id="F8NAH3"/>
<dbReference type="EMBL" id="GL945017">
    <property type="protein sequence ID" value="EGN57853.1"/>
    <property type="molecule type" value="Genomic_DNA"/>
</dbReference>